<feature type="modified residue" description="4-aspartylphosphate" evidence="3">
    <location>
        <position position="51"/>
    </location>
</feature>
<dbReference type="PANTHER" id="PTHR43228">
    <property type="entry name" value="TWO-COMPONENT RESPONSE REGULATOR"/>
    <property type="match status" value="1"/>
</dbReference>
<dbReference type="EMBL" id="JAVDWR010000025">
    <property type="protein sequence ID" value="MDR7122942.1"/>
    <property type="molecule type" value="Genomic_DNA"/>
</dbReference>
<dbReference type="SUPFAM" id="SSF52172">
    <property type="entry name" value="CheY-like"/>
    <property type="match status" value="1"/>
</dbReference>
<evidence type="ECO:0000313" key="6">
    <source>
        <dbReference type="EMBL" id="MDR7122942.1"/>
    </source>
</evidence>
<sequence length="204" mass="23176">MNLLFAEDDVLLAQLFQLQAQQAGYQVCWVENGDAAVQQALSYQHDLILMDVQMPIMDGISAMQMLRQLGFDRPIVAMSAEEVTETGFDLVLKKPLHWQQVQQQLAQFEVIPSVALQVPAELKEAYITHVEQSLQQLELLASEEKWQEFAAIVHQFKGSAGCFGLENISELAHQFQTSWNTIPAEQKLPRATWFLEQCKACKLR</sequence>
<gene>
    <name evidence="6" type="ORF">J2W69_003925</name>
</gene>
<dbReference type="Gene3D" id="3.40.50.2300">
    <property type="match status" value="1"/>
</dbReference>
<dbReference type="CDD" id="cd17546">
    <property type="entry name" value="REC_hyHK_CKI1_RcsC-like"/>
    <property type="match status" value="1"/>
</dbReference>
<accession>A0ABU1W4X5</accession>
<dbReference type="Proteomes" id="UP001257909">
    <property type="component" value="Unassembled WGS sequence"/>
</dbReference>
<evidence type="ECO:0000259" key="5">
    <source>
        <dbReference type="PROSITE" id="PS50894"/>
    </source>
</evidence>
<evidence type="ECO:0000256" key="2">
    <source>
        <dbReference type="PROSITE-ProRule" id="PRU00110"/>
    </source>
</evidence>
<dbReference type="RefSeq" id="WP_310281604.1">
    <property type="nucleotide sequence ID" value="NZ_JAVDWR010000025.1"/>
</dbReference>
<protein>
    <submittedName>
        <fullName evidence="6">CheY-like chemotaxis protein</fullName>
    </submittedName>
</protein>
<proteinExistence type="predicted"/>
<dbReference type="CDD" id="cd00088">
    <property type="entry name" value="HPT"/>
    <property type="match status" value="1"/>
</dbReference>
<dbReference type="SMART" id="SM00448">
    <property type="entry name" value="REC"/>
    <property type="match status" value="1"/>
</dbReference>
<dbReference type="PROSITE" id="PS50894">
    <property type="entry name" value="HPT"/>
    <property type="match status" value="1"/>
</dbReference>
<dbReference type="PROSITE" id="PS50110">
    <property type="entry name" value="RESPONSE_REGULATORY"/>
    <property type="match status" value="1"/>
</dbReference>
<evidence type="ECO:0000313" key="7">
    <source>
        <dbReference type="Proteomes" id="UP001257909"/>
    </source>
</evidence>
<organism evidence="6 7">
    <name type="scientific">Rheinheimera soli</name>
    <dbReference type="NCBI Taxonomy" id="443616"/>
    <lineage>
        <taxon>Bacteria</taxon>
        <taxon>Pseudomonadati</taxon>
        <taxon>Pseudomonadota</taxon>
        <taxon>Gammaproteobacteria</taxon>
        <taxon>Chromatiales</taxon>
        <taxon>Chromatiaceae</taxon>
        <taxon>Rheinheimera</taxon>
    </lineage>
</organism>
<evidence type="ECO:0000256" key="3">
    <source>
        <dbReference type="PROSITE-ProRule" id="PRU00169"/>
    </source>
</evidence>
<dbReference type="Gene3D" id="1.20.120.160">
    <property type="entry name" value="HPT domain"/>
    <property type="match status" value="1"/>
</dbReference>
<dbReference type="InterPro" id="IPR052048">
    <property type="entry name" value="ST_Response_Regulator"/>
</dbReference>
<dbReference type="PANTHER" id="PTHR43228:SF1">
    <property type="entry name" value="TWO-COMPONENT RESPONSE REGULATOR ARR22"/>
    <property type="match status" value="1"/>
</dbReference>
<reference evidence="6 7" key="1">
    <citation type="submission" date="2023-07" db="EMBL/GenBank/DDBJ databases">
        <title>Sorghum-associated microbial communities from plants grown in Nebraska, USA.</title>
        <authorList>
            <person name="Schachtman D."/>
        </authorList>
    </citation>
    <scope>NUCLEOTIDE SEQUENCE [LARGE SCALE GENOMIC DNA]</scope>
    <source>
        <strain evidence="6 7">4138</strain>
    </source>
</reference>
<keyword evidence="3" id="KW-0597">Phosphoprotein</keyword>
<evidence type="ECO:0000259" key="4">
    <source>
        <dbReference type="PROSITE" id="PS50110"/>
    </source>
</evidence>
<dbReference type="InterPro" id="IPR001789">
    <property type="entry name" value="Sig_transdc_resp-reg_receiver"/>
</dbReference>
<feature type="domain" description="Response regulatory" evidence="4">
    <location>
        <begin position="2"/>
        <end position="109"/>
    </location>
</feature>
<keyword evidence="7" id="KW-1185">Reference proteome</keyword>
<keyword evidence="1" id="KW-0902">Two-component regulatory system</keyword>
<name>A0ABU1W4X5_9GAMM</name>
<dbReference type="Pfam" id="PF00072">
    <property type="entry name" value="Response_reg"/>
    <property type="match status" value="1"/>
</dbReference>
<dbReference type="SUPFAM" id="SSF47226">
    <property type="entry name" value="Histidine-containing phosphotransfer domain, HPT domain"/>
    <property type="match status" value="1"/>
</dbReference>
<dbReference type="Pfam" id="PF01627">
    <property type="entry name" value="Hpt"/>
    <property type="match status" value="1"/>
</dbReference>
<feature type="domain" description="HPt" evidence="5">
    <location>
        <begin position="115"/>
        <end position="204"/>
    </location>
</feature>
<dbReference type="InterPro" id="IPR011006">
    <property type="entry name" value="CheY-like_superfamily"/>
</dbReference>
<evidence type="ECO:0000256" key="1">
    <source>
        <dbReference type="ARBA" id="ARBA00023012"/>
    </source>
</evidence>
<dbReference type="InterPro" id="IPR008207">
    <property type="entry name" value="Sig_transdc_His_kin_Hpt_dom"/>
</dbReference>
<dbReference type="InterPro" id="IPR036641">
    <property type="entry name" value="HPT_dom_sf"/>
</dbReference>
<feature type="modified residue" description="Phosphohistidine" evidence="2">
    <location>
        <position position="154"/>
    </location>
</feature>
<comment type="caution">
    <text evidence="6">The sequence shown here is derived from an EMBL/GenBank/DDBJ whole genome shotgun (WGS) entry which is preliminary data.</text>
</comment>